<name>A0A8X6U0J9_NEPPI</name>
<comment type="caution">
    <text evidence="1">The sequence shown here is derived from an EMBL/GenBank/DDBJ whole genome shotgun (WGS) entry which is preliminary data.</text>
</comment>
<sequence length="89" mass="10502">MSVSVNIRNEKHQRYWKISGGVLEGRVDNVMLNIGWRGWDHIRHSSWKLSFDVMRHVNIHSSHHACSQWSSEITNIFLTRRYGNIIPFA</sequence>
<keyword evidence="2" id="KW-1185">Reference proteome</keyword>
<evidence type="ECO:0000313" key="1">
    <source>
        <dbReference type="EMBL" id="GFT65961.1"/>
    </source>
</evidence>
<dbReference type="EMBL" id="BMAW01115408">
    <property type="protein sequence ID" value="GFT65961.1"/>
    <property type="molecule type" value="Genomic_DNA"/>
</dbReference>
<accession>A0A8X6U0J9</accession>
<proteinExistence type="predicted"/>
<protein>
    <submittedName>
        <fullName evidence="1">Uncharacterized protein</fullName>
    </submittedName>
</protein>
<dbReference type="Proteomes" id="UP000887013">
    <property type="component" value="Unassembled WGS sequence"/>
</dbReference>
<dbReference type="AlphaFoldDB" id="A0A8X6U0J9"/>
<gene>
    <name evidence="1" type="ORF">NPIL_656421</name>
</gene>
<organism evidence="1 2">
    <name type="scientific">Nephila pilipes</name>
    <name type="common">Giant wood spider</name>
    <name type="synonym">Nephila maculata</name>
    <dbReference type="NCBI Taxonomy" id="299642"/>
    <lineage>
        <taxon>Eukaryota</taxon>
        <taxon>Metazoa</taxon>
        <taxon>Ecdysozoa</taxon>
        <taxon>Arthropoda</taxon>
        <taxon>Chelicerata</taxon>
        <taxon>Arachnida</taxon>
        <taxon>Araneae</taxon>
        <taxon>Araneomorphae</taxon>
        <taxon>Entelegynae</taxon>
        <taxon>Araneoidea</taxon>
        <taxon>Nephilidae</taxon>
        <taxon>Nephila</taxon>
    </lineage>
</organism>
<reference evidence="1" key="1">
    <citation type="submission" date="2020-08" db="EMBL/GenBank/DDBJ databases">
        <title>Multicomponent nature underlies the extraordinary mechanical properties of spider dragline silk.</title>
        <authorList>
            <person name="Kono N."/>
            <person name="Nakamura H."/>
            <person name="Mori M."/>
            <person name="Yoshida Y."/>
            <person name="Ohtoshi R."/>
            <person name="Malay A.D."/>
            <person name="Moran D.A.P."/>
            <person name="Tomita M."/>
            <person name="Numata K."/>
            <person name="Arakawa K."/>
        </authorList>
    </citation>
    <scope>NUCLEOTIDE SEQUENCE</scope>
</reference>
<evidence type="ECO:0000313" key="2">
    <source>
        <dbReference type="Proteomes" id="UP000887013"/>
    </source>
</evidence>